<evidence type="ECO:0000313" key="1">
    <source>
        <dbReference type="EMBL" id="MFO3707455.1"/>
    </source>
</evidence>
<sequence length="35" mass="3680">AGSEQLGAQRIDAGIDQGFLAMDLYRFDGHTALAA</sequence>
<feature type="non-terminal residue" evidence="1">
    <location>
        <position position="1"/>
    </location>
</feature>
<organism evidence="1 2">
    <name type="scientific">Xanthomonas codiaei</name>
    <dbReference type="NCBI Taxonomy" id="56463"/>
    <lineage>
        <taxon>Bacteria</taxon>
        <taxon>Pseudomonadati</taxon>
        <taxon>Pseudomonadota</taxon>
        <taxon>Gammaproteobacteria</taxon>
        <taxon>Lysobacterales</taxon>
        <taxon>Lysobacteraceae</taxon>
        <taxon>Xanthomonas</taxon>
    </lineage>
</organism>
<comment type="caution">
    <text evidence="1">The sequence shown here is derived from an EMBL/GenBank/DDBJ whole genome shotgun (WGS) entry which is preliminary data.</text>
</comment>
<proteinExistence type="predicted"/>
<gene>
    <name evidence="1" type="ORF">ACI6Q5_21375</name>
</gene>
<accession>A0ABW9MTA2</accession>
<dbReference type="GO" id="GO:0051213">
    <property type="term" value="F:dioxygenase activity"/>
    <property type="evidence" value="ECO:0007669"/>
    <property type="project" value="UniProtKB-KW"/>
</dbReference>
<name>A0ABW9MTA2_9XANT</name>
<dbReference type="Proteomes" id="UP001637990">
    <property type="component" value="Unassembled WGS sequence"/>
</dbReference>
<reference evidence="1 2" key="1">
    <citation type="submission" date="2024-11" db="EMBL/GenBank/DDBJ databases">
        <title>Genome sequencing of Xanthomonas codiaei.</title>
        <authorList>
            <person name="Studholme D.J."/>
        </authorList>
    </citation>
    <scope>NUCLEOTIDE SEQUENCE [LARGE SCALE GENOMIC DNA]</scope>
    <source>
        <strain evidence="1 2">NCPPB 4350</strain>
    </source>
</reference>
<evidence type="ECO:0000313" key="2">
    <source>
        <dbReference type="Proteomes" id="UP001637990"/>
    </source>
</evidence>
<keyword evidence="2" id="KW-1185">Reference proteome</keyword>
<keyword evidence="1" id="KW-0223">Dioxygenase</keyword>
<protein>
    <submittedName>
        <fullName evidence="1">Dioxygenase</fullName>
    </submittedName>
</protein>
<keyword evidence="1" id="KW-0560">Oxidoreductase</keyword>
<dbReference type="EMBL" id="JBJGBS010000219">
    <property type="protein sequence ID" value="MFO3707455.1"/>
    <property type="molecule type" value="Genomic_DNA"/>
</dbReference>